<keyword evidence="3" id="KW-1185">Reference proteome</keyword>
<evidence type="ECO:0000256" key="1">
    <source>
        <dbReference type="SAM" id="MobiDB-lite"/>
    </source>
</evidence>
<gene>
    <name evidence="2" type="ORF">MRATA1EN1_LOCUS1770</name>
</gene>
<organism evidence="2 3">
    <name type="scientific">Rangifer tarandus platyrhynchus</name>
    <name type="common">Svalbard reindeer</name>
    <dbReference type="NCBI Taxonomy" id="3082113"/>
    <lineage>
        <taxon>Eukaryota</taxon>
        <taxon>Metazoa</taxon>
        <taxon>Chordata</taxon>
        <taxon>Craniata</taxon>
        <taxon>Vertebrata</taxon>
        <taxon>Euteleostomi</taxon>
        <taxon>Mammalia</taxon>
        <taxon>Eutheria</taxon>
        <taxon>Laurasiatheria</taxon>
        <taxon>Artiodactyla</taxon>
        <taxon>Ruminantia</taxon>
        <taxon>Pecora</taxon>
        <taxon>Cervidae</taxon>
        <taxon>Odocoileinae</taxon>
        <taxon>Rangifer</taxon>
    </lineage>
</organism>
<name>A0ABN8XX83_RANTA</name>
<reference evidence="2" key="1">
    <citation type="submission" date="2023-04" db="EMBL/GenBank/DDBJ databases">
        <authorList>
            <consortium name="ELIXIR-Norway"/>
        </authorList>
    </citation>
    <scope>NUCLEOTIDE SEQUENCE [LARGE SCALE GENOMIC DNA]</scope>
</reference>
<sequence length="147" mass="16016">MTGATAKRPSERTASAGRCRSSQSTDPSPPTRPWPRTKASSSALSPLCGEEGLRRRRGDADYSADKAASLSPPQLSNCNRHAATSERGPRFSERRLASFVRPLNGCLRLDLTLPSTHPGPPSRLRERNPPFCSPPSRLSLPERCQIP</sequence>
<proteinExistence type="predicted"/>
<evidence type="ECO:0000313" key="2">
    <source>
        <dbReference type="EMBL" id="CAI9152808.1"/>
    </source>
</evidence>
<feature type="region of interest" description="Disordered" evidence="1">
    <location>
        <begin position="109"/>
        <end position="147"/>
    </location>
</feature>
<dbReference type="Proteomes" id="UP001176941">
    <property type="component" value="Chromosome 10"/>
</dbReference>
<dbReference type="EMBL" id="OX459946">
    <property type="protein sequence ID" value="CAI9152808.1"/>
    <property type="molecule type" value="Genomic_DNA"/>
</dbReference>
<protein>
    <submittedName>
        <fullName evidence="2">Uncharacterized protein</fullName>
    </submittedName>
</protein>
<evidence type="ECO:0000313" key="3">
    <source>
        <dbReference type="Proteomes" id="UP001176941"/>
    </source>
</evidence>
<feature type="region of interest" description="Disordered" evidence="1">
    <location>
        <begin position="1"/>
        <end position="90"/>
    </location>
</feature>
<accession>A0ABN8XX83</accession>